<evidence type="ECO:0000256" key="7">
    <source>
        <dbReference type="ARBA" id="ARBA00022741"/>
    </source>
</evidence>
<keyword evidence="4 11" id="KW-0662">Pyridine nucleotide biosynthesis</keyword>
<dbReference type="EMBL" id="FNVS01000001">
    <property type="protein sequence ID" value="SEF48300.1"/>
    <property type="molecule type" value="Genomic_DNA"/>
</dbReference>
<dbReference type="GO" id="GO:0009435">
    <property type="term" value="P:NAD+ biosynthetic process"/>
    <property type="evidence" value="ECO:0007669"/>
    <property type="project" value="UniProtKB-UniRule"/>
</dbReference>
<comment type="catalytic activity">
    <reaction evidence="10 11">
        <text>nicotinate beta-D-ribonucleotide + ATP + H(+) = deamido-NAD(+) + diphosphate</text>
        <dbReference type="Rhea" id="RHEA:22860"/>
        <dbReference type="ChEBI" id="CHEBI:15378"/>
        <dbReference type="ChEBI" id="CHEBI:30616"/>
        <dbReference type="ChEBI" id="CHEBI:33019"/>
        <dbReference type="ChEBI" id="CHEBI:57502"/>
        <dbReference type="ChEBI" id="CHEBI:58437"/>
        <dbReference type="EC" id="2.7.7.18"/>
    </reaction>
</comment>
<evidence type="ECO:0000256" key="9">
    <source>
        <dbReference type="ARBA" id="ARBA00023027"/>
    </source>
</evidence>
<dbReference type="InterPro" id="IPR005248">
    <property type="entry name" value="NadD/NMNAT"/>
</dbReference>
<evidence type="ECO:0000313" key="14">
    <source>
        <dbReference type="Proteomes" id="UP000236725"/>
    </source>
</evidence>
<comment type="pathway">
    <text evidence="2 11">Cofactor biosynthesis; NAD(+) biosynthesis; deamido-NAD(+) from nicotinate D-ribonucleotide: step 1/1.</text>
</comment>
<dbReference type="Proteomes" id="UP000236725">
    <property type="component" value="Unassembled WGS sequence"/>
</dbReference>
<dbReference type="GO" id="GO:0004515">
    <property type="term" value="F:nicotinate-nucleotide adenylyltransferase activity"/>
    <property type="evidence" value="ECO:0007669"/>
    <property type="project" value="UniProtKB-UniRule"/>
</dbReference>
<keyword evidence="8 11" id="KW-0067">ATP-binding</keyword>
<dbReference type="Gene3D" id="3.40.50.620">
    <property type="entry name" value="HUPs"/>
    <property type="match status" value="1"/>
</dbReference>
<evidence type="ECO:0000256" key="10">
    <source>
        <dbReference type="ARBA" id="ARBA00048721"/>
    </source>
</evidence>
<evidence type="ECO:0000256" key="1">
    <source>
        <dbReference type="ARBA" id="ARBA00002324"/>
    </source>
</evidence>
<dbReference type="PANTHER" id="PTHR39321">
    <property type="entry name" value="NICOTINATE-NUCLEOTIDE ADENYLYLTRANSFERASE-RELATED"/>
    <property type="match status" value="1"/>
</dbReference>
<dbReference type="InterPro" id="IPR014729">
    <property type="entry name" value="Rossmann-like_a/b/a_fold"/>
</dbReference>
<protein>
    <recommendedName>
        <fullName evidence="11">Probable nicotinate-nucleotide adenylyltransferase</fullName>
        <ecNumber evidence="11">2.7.7.18</ecNumber>
    </recommendedName>
    <alternativeName>
        <fullName evidence="11">Deamido-NAD(+) diphosphorylase</fullName>
    </alternativeName>
    <alternativeName>
        <fullName evidence="11">Deamido-NAD(+) pyrophosphorylase</fullName>
    </alternativeName>
    <alternativeName>
        <fullName evidence="11">Nicotinate mononucleotide adenylyltransferase</fullName>
        <shortName evidence="11">NaMN adenylyltransferase</shortName>
    </alternativeName>
</protein>
<dbReference type="SUPFAM" id="SSF52374">
    <property type="entry name" value="Nucleotidylyl transferase"/>
    <property type="match status" value="1"/>
</dbReference>
<name>A0A8G2F9I4_9BACT</name>
<evidence type="ECO:0000259" key="12">
    <source>
        <dbReference type="Pfam" id="PF01467"/>
    </source>
</evidence>
<dbReference type="GO" id="GO:0005524">
    <property type="term" value="F:ATP binding"/>
    <property type="evidence" value="ECO:0007669"/>
    <property type="project" value="UniProtKB-KW"/>
</dbReference>
<reference evidence="13 14" key="1">
    <citation type="submission" date="2016-10" db="EMBL/GenBank/DDBJ databases">
        <authorList>
            <person name="Varghese N."/>
            <person name="Submissions S."/>
        </authorList>
    </citation>
    <scope>NUCLEOTIDE SEQUENCE [LARGE SCALE GENOMIC DNA]</scope>
    <source>
        <strain evidence="13 14">DSM 29073</strain>
    </source>
</reference>
<gene>
    <name evidence="11" type="primary">nadD</name>
    <name evidence="13" type="ORF">SAMN05444001_101369</name>
</gene>
<evidence type="ECO:0000256" key="5">
    <source>
        <dbReference type="ARBA" id="ARBA00022679"/>
    </source>
</evidence>
<dbReference type="NCBIfam" id="TIGR00125">
    <property type="entry name" value="cyt_tran_rel"/>
    <property type="match status" value="1"/>
</dbReference>
<evidence type="ECO:0000256" key="2">
    <source>
        <dbReference type="ARBA" id="ARBA00005019"/>
    </source>
</evidence>
<evidence type="ECO:0000256" key="4">
    <source>
        <dbReference type="ARBA" id="ARBA00022642"/>
    </source>
</evidence>
<evidence type="ECO:0000256" key="6">
    <source>
        <dbReference type="ARBA" id="ARBA00022695"/>
    </source>
</evidence>
<dbReference type="RefSeq" id="WP_103982296.1">
    <property type="nucleotide sequence ID" value="NZ_FNVS01000001.1"/>
</dbReference>
<comment type="caution">
    <text evidence="13">The sequence shown here is derived from an EMBL/GenBank/DDBJ whole genome shotgun (WGS) entry which is preliminary data.</text>
</comment>
<comment type="similarity">
    <text evidence="3 11">Belongs to the NadD family.</text>
</comment>
<organism evidence="13 14">
    <name type="scientific">Parabacteroides chinchillae</name>
    <dbReference type="NCBI Taxonomy" id="871327"/>
    <lineage>
        <taxon>Bacteria</taxon>
        <taxon>Pseudomonadati</taxon>
        <taxon>Bacteroidota</taxon>
        <taxon>Bacteroidia</taxon>
        <taxon>Bacteroidales</taxon>
        <taxon>Tannerellaceae</taxon>
        <taxon>Parabacteroides</taxon>
    </lineage>
</organism>
<dbReference type="HAMAP" id="MF_00244">
    <property type="entry name" value="NaMN_adenylyltr"/>
    <property type="match status" value="1"/>
</dbReference>
<dbReference type="Pfam" id="PF01467">
    <property type="entry name" value="CTP_transf_like"/>
    <property type="match status" value="1"/>
</dbReference>
<comment type="function">
    <text evidence="1 11">Catalyzes the reversible adenylation of nicotinate mononucleotide (NaMN) to nicotinic acid adenine dinucleotide (NaAD).</text>
</comment>
<keyword evidence="14" id="KW-1185">Reference proteome</keyword>
<evidence type="ECO:0000256" key="8">
    <source>
        <dbReference type="ARBA" id="ARBA00022840"/>
    </source>
</evidence>
<sequence length="194" mass="22520">MNNGKSIGIYSGSFNPIHIGHLALANWLCEYGGLDELWFMVTPQNPLKKRDELMEDSLRFRMVEAAIDGYPKFRVSNFEFSLPKPSYTINTLKALEKAYTGYRFHLIIGADNWKNITHWKDHQLILEQFPVIIYPRKGYKVRIPEQYANVRTVNAPLMEISSSFIRQAWKEGKDIRFFLPPATLDIYLNACSNL</sequence>
<keyword evidence="7 11" id="KW-0547">Nucleotide-binding</keyword>
<accession>A0A8G2F9I4</accession>
<keyword evidence="5 11" id="KW-0808">Transferase</keyword>
<evidence type="ECO:0000256" key="3">
    <source>
        <dbReference type="ARBA" id="ARBA00009014"/>
    </source>
</evidence>
<evidence type="ECO:0000256" key="11">
    <source>
        <dbReference type="HAMAP-Rule" id="MF_00244"/>
    </source>
</evidence>
<dbReference type="PANTHER" id="PTHR39321:SF3">
    <property type="entry name" value="PHOSPHOPANTETHEINE ADENYLYLTRANSFERASE"/>
    <property type="match status" value="1"/>
</dbReference>
<dbReference type="UniPathway" id="UPA00253">
    <property type="reaction ID" value="UER00332"/>
</dbReference>
<keyword evidence="6 11" id="KW-0548">Nucleotidyltransferase</keyword>
<feature type="domain" description="Cytidyltransferase-like" evidence="12">
    <location>
        <begin position="9"/>
        <end position="167"/>
    </location>
</feature>
<keyword evidence="9 11" id="KW-0520">NAD</keyword>
<proteinExistence type="inferred from homology"/>
<dbReference type="CDD" id="cd02165">
    <property type="entry name" value="NMNAT"/>
    <property type="match status" value="1"/>
</dbReference>
<dbReference type="AlphaFoldDB" id="A0A8G2F9I4"/>
<dbReference type="InterPro" id="IPR004821">
    <property type="entry name" value="Cyt_trans-like"/>
</dbReference>
<dbReference type="NCBIfam" id="TIGR00482">
    <property type="entry name" value="nicotinate (nicotinamide) nucleotide adenylyltransferase"/>
    <property type="match status" value="1"/>
</dbReference>
<evidence type="ECO:0000313" key="13">
    <source>
        <dbReference type="EMBL" id="SEF48300.1"/>
    </source>
</evidence>
<dbReference type="EC" id="2.7.7.18" evidence="11"/>